<keyword evidence="2" id="KW-1185">Reference proteome</keyword>
<dbReference type="EMBL" id="AP024233">
    <property type="protein sequence ID" value="BCO08449.1"/>
    <property type="molecule type" value="Genomic_DNA"/>
</dbReference>
<accession>A0A915XHA4</accession>
<evidence type="ECO:0000313" key="1">
    <source>
        <dbReference type="EMBL" id="BCO08449.1"/>
    </source>
</evidence>
<organism evidence="1 2">
    <name type="scientific">Desulfolithobacter dissulfuricans</name>
    <dbReference type="NCBI Taxonomy" id="2795293"/>
    <lineage>
        <taxon>Bacteria</taxon>
        <taxon>Pseudomonadati</taxon>
        <taxon>Thermodesulfobacteriota</taxon>
        <taxon>Desulfobulbia</taxon>
        <taxon>Desulfobulbales</taxon>
        <taxon>Desulfobulbaceae</taxon>
        <taxon>Desulfolithobacter</taxon>
    </lineage>
</organism>
<dbReference type="KEGG" id="ddu:GF1_08250"/>
<protein>
    <submittedName>
        <fullName evidence="1">Uncharacterized protein</fullName>
    </submittedName>
</protein>
<sequence>MSGRPELCLADDLGYSSIEPLDHAVGLGVFWPDETMIYLVLCTYLIKRMLSCGFPFTVGTEPVRELLTIIRQDGPDPKGSC</sequence>
<reference evidence="1" key="1">
    <citation type="submission" date="2020-12" db="EMBL/GenBank/DDBJ databases">
        <title>Desulfobium dissulfuricans gen. nov., sp. nov., a novel mesophilic, sulfate-reducing bacterium isolated from a deep-sea hydrothermal vent.</title>
        <authorList>
            <person name="Hashimoto Y."/>
            <person name="Tame A."/>
            <person name="Sawayama S."/>
            <person name="Miyazaki J."/>
            <person name="Takai K."/>
            <person name="Nakagawa S."/>
        </authorList>
    </citation>
    <scope>NUCLEOTIDE SEQUENCE</scope>
    <source>
        <strain evidence="1">GF1</strain>
    </source>
</reference>
<gene>
    <name evidence="1" type="ORF">GF1_08250</name>
</gene>
<evidence type="ECO:0000313" key="2">
    <source>
        <dbReference type="Proteomes" id="UP001063350"/>
    </source>
</evidence>
<dbReference type="AlphaFoldDB" id="A0A915XHA4"/>
<proteinExistence type="predicted"/>
<name>A0A915XHA4_9BACT</name>
<dbReference type="Proteomes" id="UP001063350">
    <property type="component" value="Chromosome"/>
</dbReference>